<dbReference type="InterPro" id="IPR006620">
    <property type="entry name" value="Pro_4_hyd_alph"/>
</dbReference>
<keyword evidence="7" id="KW-0408">Iron</keyword>
<dbReference type="Pfam" id="PF13661">
    <property type="entry name" value="2OG-FeII_Oxy_4"/>
    <property type="match status" value="1"/>
</dbReference>
<comment type="cofactor">
    <cofactor evidence="1">
        <name>L-ascorbate</name>
        <dbReference type="ChEBI" id="CHEBI:38290"/>
    </cofactor>
</comment>
<evidence type="ECO:0000256" key="6">
    <source>
        <dbReference type="ARBA" id="ARBA00023002"/>
    </source>
</evidence>
<dbReference type="Gene3D" id="2.60.120.620">
    <property type="entry name" value="q2cbj1_9rhob like domain"/>
    <property type="match status" value="2"/>
</dbReference>
<dbReference type="GO" id="GO:0031543">
    <property type="term" value="F:peptidyl-proline dioxygenase activity"/>
    <property type="evidence" value="ECO:0007669"/>
    <property type="project" value="TreeGrafter"/>
</dbReference>
<proteinExistence type="inferred from homology"/>
<evidence type="ECO:0000256" key="7">
    <source>
        <dbReference type="ARBA" id="ARBA00023004"/>
    </source>
</evidence>
<name>A0A210PHT0_MIZYE</name>
<sequence length="511" mass="58878">MDRKRSITDDVNIDVEPNSKKGKCKTKSAQKRTTVSVSLNKCYTDESNVTTFESSYQGSEAYDEGPLQLCHEPFTHCVLPNYIEDEEFLEKLQEELLDLTFAEKNNDLYKFHQSREDLKAVQSPHISALRNLIYVKFKEWLETVTHIPLNDKVDMSCAKYEFTDTLLCHDDELEGRRIAFIYYLVPPSWSEEDGGALDLFTVNENGQPADVVQSIIPVRNNFLFFEVTPVSFHQVAEILSEDKTRLSISGWFHGPSIKRPAPYEEPHPSMVQAIQIEEDVFYDWINPTYMDMLSQADIMERFEEESQIELQNFLQNSKYEQLKDALQKCDSWTPRGPANKRCYSTLDMEDPPEIVKECRRLFQSDAMFLVLSNLTGLKLHELAPESDTDDSDEETTPKGTKGEPCFCNQVRRWKHGSYTLVHDNEIEGDREFALDVLLYIGCEGWEPDQGGITSYIALGADEELLSVSPSENSLALVYRGQDTLHFVKHLNARSRQLPNKQFYDICCTYYE</sequence>
<protein>
    <recommendedName>
        <fullName evidence="8">uS12 prolyl 3-hydroxylase</fullName>
    </recommendedName>
</protein>
<evidence type="ECO:0000313" key="12">
    <source>
        <dbReference type="EMBL" id="OWF36048.1"/>
    </source>
</evidence>
<accession>A0A210PHT0</accession>
<feature type="region of interest" description="Disordered" evidence="10">
    <location>
        <begin position="382"/>
        <end position="403"/>
    </location>
</feature>
<evidence type="ECO:0000256" key="8">
    <source>
        <dbReference type="ARBA" id="ARBA00029938"/>
    </source>
</evidence>
<dbReference type="AlphaFoldDB" id="A0A210PHT0"/>
<evidence type="ECO:0000256" key="5">
    <source>
        <dbReference type="ARBA" id="ARBA00022964"/>
    </source>
</evidence>
<organism evidence="12 13">
    <name type="scientific">Mizuhopecten yessoensis</name>
    <name type="common">Japanese scallop</name>
    <name type="synonym">Patinopecten yessoensis</name>
    <dbReference type="NCBI Taxonomy" id="6573"/>
    <lineage>
        <taxon>Eukaryota</taxon>
        <taxon>Metazoa</taxon>
        <taxon>Spiralia</taxon>
        <taxon>Lophotrochozoa</taxon>
        <taxon>Mollusca</taxon>
        <taxon>Bivalvia</taxon>
        <taxon>Autobranchia</taxon>
        <taxon>Pteriomorphia</taxon>
        <taxon>Pectinida</taxon>
        <taxon>Pectinoidea</taxon>
        <taxon>Pectinidae</taxon>
        <taxon>Mizuhopecten</taxon>
    </lineage>
</organism>
<reference evidence="12 13" key="1">
    <citation type="journal article" date="2017" name="Nat. Ecol. Evol.">
        <title>Scallop genome provides insights into evolution of bilaterian karyotype and development.</title>
        <authorList>
            <person name="Wang S."/>
            <person name="Zhang J."/>
            <person name="Jiao W."/>
            <person name="Li J."/>
            <person name="Xun X."/>
            <person name="Sun Y."/>
            <person name="Guo X."/>
            <person name="Huan P."/>
            <person name="Dong B."/>
            <person name="Zhang L."/>
            <person name="Hu X."/>
            <person name="Sun X."/>
            <person name="Wang J."/>
            <person name="Zhao C."/>
            <person name="Wang Y."/>
            <person name="Wang D."/>
            <person name="Huang X."/>
            <person name="Wang R."/>
            <person name="Lv J."/>
            <person name="Li Y."/>
            <person name="Zhang Z."/>
            <person name="Liu B."/>
            <person name="Lu W."/>
            <person name="Hui Y."/>
            <person name="Liang J."/>
            <person name="Zhou Z."/>
            <person name="Hou R."/>
            <person name="Li X."/>
            <person name="Liu Y."/>
            <person name="Li H."/>
            <person name="Ning X."/>
            <person name="Lin Y."/>
            <person name="Zhao L."/>
            <person name="Xing Q."/>
            <person name="Dou J."/>
            <person name="Li Y."/>
            <person name="Mao J."/>
            <person name="Guo H."/>
            <person name="Dou H."/>
            <person name="Li T."/>
            <person name="Mu C."/>
            <person name="Jiang W."/>
            <person name="Fu Q."/>
            <person name="Fu X."/>
            <person name="Miao Y."/>
            <person name="Liu J."/>
            <person name="Yu Q."/>
            <person name="Li R."/>
            <person name="Liao H."/>
            <person name="Li X."/>
            <person name="Kong Y."/>
            <person name="Jiang Z."/>
            <person name="Chourrout D."/>
            <person name="Li R."/>
            <person name="Bao Z."/>
        </authorList>
    </citation>
    <scope>NUCLEOTIDE SEQUENCE [LARGE SCALE GENOMIC DNA]</scope>
    <source>
        <strain evidence="12 13">PY_sf001</strain>
    </source>
</reference>
<keyword evidence="6" id="KW-0560">Oxidoreductase</keyword>
<evidence type="ECO:0000256" key="2">
    <source>
        <dbReference type="ARBA" id="ARBA00007443"/>
    </source>
</evidence>
<evidence type="ECO:0000256" key="4">
    <source>
        <dbReference type="ARBA" id="ARBA00022896"/>
    </source>
</evidence>
<dbReference type="InterPro" id="IPR019601">
    <property type="entry name" value="Oxoglutarate/Fe-dep_Oase_C"/>
</dbReference>
<dbReference type="PANTHER" id="PTHR12117">
    <property type="entry name" value="HISTONE ACETYLTRANSFERASE COMPLEX"/>
    <property type="match status" value="1"/>
</dbReference>
<dbReference type="PANTHER" id="PTHR12117:SF0">
    <property type="entry name" value="PROLYL 3-HYDROXYLASE OGFOD1"/>
    <property type="match status" value="1"/>
</dbReference>
<keyword evidence="5" id="KW-0223">Dioxygenase</keyword>
<dbReference type="InterPro" id="IPR051842">
    <property type="entry name" value="uS12_prolyl_hydroxylase"/>
</dbReference>
<dbReference type="Pfam" id="PF10637">
    <property type="entry name" value="Ofd1_CTDD"/>
    <property type="match status" value="1"/>
</dbReference>
<dbReference type="SMART" id="SM00702">
    <property type="entry name" value="P4Hc"/>
    <property type="match status" value="1"/>
</dbReference>
<dbReference type="InterPro" id="IPR039558">
    <property type="entry name" value="TPA1/OFD1_N"/>
</dbReference>
<dbReference type="EMBL" id="NEDP02076682">
    <property type="protein sequence ID" value="OWF36048.1"/>
    <property type="molecule type" value="Genomic_DNA"/>
</dbReference>
<dbReference type="STRING" id="6573.A0A210PHT0"/>
<comment type="caution">
    <text evidence="12">The sequence shown here is derived from an EMBL/GenBank/DDBJ whole genome shotgun (WGS) entry which is preliminary data.</text>
</comment>
<evidence type="ECO:0000256" key="10">
    <source>
        <dbReference type="SAM" id="MobiDB-lite"/>
    </source>
</evidence>
<keyword evidence="13" id="KW-1185">Reference proteome</keyword>
<keyword evidence="3" id="KW-0479">Metal-binding</keyword>
<evidence type="ECO:0000256" key="1">
    <source>
        <dbReference type="ARBA" id="ARBA00001961"/>
    </source>
</evidence>
<feature type="compositionally biased region" description="Acidic residues" evidence="10">
    <location>
        <begin position="384"/>
        <end position="394"/>
    </location>
</feature>
<comment type="similarity">
    <text evidence="2">Belongs to the TPA1 family.</text>
</comment>
<evidence type="ECO:0000313" key="13">
    <source>
        <dbReference type="Proteomes" id="UP000242188"/>
    </source>
</evidence>
<keyword evidence="4" id="KW-0847">Vitamin C</keyword>
<comment type="catalytic activity">
    <reaction evidence="9">
        <text>[ribosomal protein uS12]-L-proline + 2-oxoglutarate + O2 = [ribosomal protein uS12]-(3S)-3-hydroxy-L-proline + succinate + CO2</text>
        <dbReference type="Rhea" id="RHEA:54156"/>
        <dbReference type="Rhea" id="RHEA-COMP:13816"/>
        <dbReference type="Rhea" id="RHEA-COMP:13818"/>
        <dbReference type="ChEBI" id="CHEBI:15379"/>
        <dbReference type="ChEBI" id="CHEBI:16526"/>
        <dbReference type="ChEBI" id="CHEBI:16810"/>
        <dbReference type="ChEBI" id="CHEBI:30031"/>
        <dbReference type="ChEBI" id="CHEBI:50342"/>
        <dbReference type="ChEBI" id="CHEBI:85428"/>
    </reaction>
</comment>
<dbReference type="GO" id="GO:0006449">
    <property type="term" value="P:regulation of translational termination"/>
    <property type="evidence" value="ECO:0007669"/>
    <property type="project" value="TreeGrafter"/>
</dbReference>
<feature type="domain" description="Fe2OG dioxygenase" evidence="11">
    <location>
        <begin position="151"/>
        <end position="254"/>
    </location>
</feature>
<dbReference type="OrthoDB" id="430522at2759"/>
<evidence type="ECO:0000259" key="11">
    <source>
        <dbReference type="PROSITE" id="PS51471"/>
    </source>
</evidence>
<dbReference type="InterPro" id="IPR005123">
    <property type="entry name" value="Oxoglu/Fe-dep_dioxygenase_dom"/>
</dbReference>
<dbReference type="GO" id="GO:0005506">
    <property type="term" value="F:iron ion binding"/>
    <property type="evidence" value="ECO:0007669"/>
    <property type="project" value="InterPro"/>
</dbReference>
<dbReference type="GO" id="GO:0031418">
    <property type="term" value="F:L-ascorbic acid binding"/>
    <property type="evidence" value="ECO:0007669"/>
    <property type="project" value="UniProtKB-KW"/>
</dbReference>
<evidence type="ECO:0000256" key="3">
    <source>
        <dbReference type="ARBA" id="ARBA00022723"/>
    </source>
</evidence>
<gene>
    <name evidence="12" type="ORF">KP79_PYT09212</name>
</gene>
<dbReference type="GO" id="GO:0005737">
    <property type="term" value="C:cytoplasm"/>
    <property type="evidence" value="ECO:0007669"/>
    <property type="project" value="TreeGrafter"/>
</dbReference>
<dbReference type="Proteomes" id="UP000242188">
    <property type="component" value="Unassembled WGS sequence"/>
</dbReference>
<evidence type="ECO:0000256" key="9">
    <source>
        <dbReference type="ARBA" id="ARBA00047444"/>
    </source>
</evidence>
<dbReference type="PROSITE" id="PS51471">
    <property type="entry name" value="FE2OG_OXY"/>
    <property type="match status" value="1"/>
</dbReference>